<gene>
    <name evidence="2" type="ORF">GUJ93_ZPchr0013g36034</name>
</gene>
<evidence type="ECO:0000256" key="1">
    <source>
        <dbReference type="SAM" id="MobiDB-lite"/>
    </source>
</evidence>
<reference evidence="2" key="1">
    <citation type="journal article" date="2021" name="bioRxiv">
        <title>Whole Genome Assembly and Annotation of Northern Wild Rice, Zizania palustris L., Supports a Whole Genome Duplication in the Zizania Genus.</title>
        <authorList>
            <person name="Haas M."/>
            <person name="Kono T."/>
            <person name="Macchietto M."/>
            <person name="Millas R."/>
            <person name="McGilp L."/>
            <person name="Shao M."/>
            <person name="Duquette J."/>
            <person name="Hirsch C.N."/>
            <person name="Kimball J."/>
        </authorList>
    </citation>
    <scope>NUCLEOTIDE SEQUENCE</scope>
    <source>
        <tissue evidence="2">Fresh leaf tissue</tissue>
    </source>
</reference>
<dbReference type="Proteomes" id="UP000729402">
    <property type="component" value="Unassembled WGS sequence"/>
</dbReference>
<evidence type="ECO:0000313" key="3">
    <source>
        <dbReference type="Proteomes" id="UP000729402"/>
    </source>
</evidence>
<feature type="region of interest" description="Disordered" evidence="1">
    <location>
        <begin position="67"/>
        <end position="96"/>
    </location>
</feature>
<proteinExistence type="predicted"/>
<sequence length="116" mass="12674">MYAGCDDMYCDSLGGEVTGRVRRKWPTPAGRPAPHPFASSARARIPTYHPARPEDGSAAVRVRAVHGSLGSAAHRPRTRARPAIHHGALPPRKERRCPRQDARIIGVLLQCCSYNA</sequence>
<accession>A0A8J5WVU8</accession>
<protein>
    <submittedName>
        <fullName evidence="2">Uncharacterized protein</fullName>
    </submittedName>
</protein>
<evidence type="ECO:0000313" key="2">
    <source>
        <dbReference type="EMBL" id="KAG8095882.1"/>
    </source>
</evidence>
<organism evidence="2 3">
    <name type="scientific">Zizania palustris</name>
    <name type="common">Northern wild rice</name>
    <dbReference type="NCBI Taxonomy" id="103762"/>
    <lineage>
        <taxon>Eukaryota</taxon>
        <taxon>Viridiplantae</taxon>
        <taxon>Streptophyta</taxon>
        <taxon>Embryophyta</taxon>
        <taxon>Tracheophyta</taxon>
        <taxon>Spermatophyta</taxon>
        <taxon>Magnoliopsida</taxon>
        <taxon>Liliopsida</taxon>
        <taxon>Poales</taxon>
        <taxon>Poaceae</taxon>
        <taxon>BOP clade</taxon>
        <taxon>Oryzoideae</taxon>
        <taxon>Oryzeae</taxon>
        <taxon>Zizaniinae</taxon>
        <taxon>Zizania</taxon>
    </lineage>
</organism>
<dbReference type="EMBL" id="JAAALK010000079">
    <property type="protein sequence ID" value="KAG8095882.1"/>
    <property type="molecule type" value="Genomic_DNA"/>
</dbReference>
<name>A0A8J5WVU8_ZIZPA</name>
<comment type="caution">
    <text evidence="2">The sequence shown here is derived from an EMBL/GenBank/DDBJ whole genome shotgun (WGS) entry which is preliminary data.</text>
</comment>
<dbReference type="AlphaFoldDB" id="A0A8J5WVU8"/>
<keyword evidence="3" id="KW-1185">Reference proteome</keyword>
<reference evidence="2" key="2">
    <citation type="submission" date="2021-02" db="EMBL/GenBank/DDBJ databases">
        <authorList>
            <person name="Kimball J.A."/>
            <person name="Haas M.W."/>
            <person name="Macchietto M."/>
            <person name="Kono T."/>
            <person name="Duquette J."/>
            <person name="Shao M."/>
        </authorList>
    </citation>
    <scope>NUCLEOTIDE SEQUENCE</scope>
    <source>
        <tissue evidence="2">Fresh leaf tissue</tissue>
    </source>
</reference>
<feature type="compositionally biased region" description="Basic residues" evidence="1">
    <location>
        <begin position="74"/>
        <end position="84"/>
    </location>
</feature>